<proteinExistence type="inferred from homology"/>
<accession>A0ABQ8UPR9</accession>
<evidence type="ECO:0000256" key="7">
    <source>
        <dbReference type="ARBA" id="ARBA00023158"/>
    </source>
</evidence>
<dbReference type="InterPro" id="IPR024970">
    <property type="entry name" value="Maelstrom"/>
</dbReference>
<keyword evidence="6" id="KW-0238">DNA-binding</keyword>
<organism evidence="10 11">
    <name type="scientific">Paratrimastix pyriformis</name>
    <dbReference type="NCBI Taxonomy" id="342808"/>
    <lineage>
        <taxon>Eukaryota</taxon>
        <taxon>Metamonada</taxon>
        <taxon>Preaxostyla</taxon>
        <taxon>Paratrimastigidae</taxon>
        <taxon>Paratrimastix</taxon>
    </lineage>
</organism>
<evidence type="ECO:0000313" key="10">
    <source>
        <dbReference type="EMBL" id="KAJ4460446.1"/>
    </source>
</evidence>
<comment type="caution">
    <text evidence="10">The sequence shown here is derived from an EMBL/GenBank/DDBJ whole genome shotgun (WGS) entry which is preliminary data.</text>
</comment>
<feature type="domain" description="Maelstrom" evidence="9">
    <location>
        <begin position="149"/>
        <end position="326"/>
    </location>
</feature>
<evidence type="ECO:0000256" key="6">
    <source>
        <dbReference type="ARBA" id="ARBA00023125"/>
    </source>
</evidence>
<comment type="similarity">
    <text evidence="3">Belongs to the maelstrom family.</text>
</comment>
<gene>
    <name evidence="10" type="ORF">PAPYR_3488</name>
</gene>
<dbReference type="Pfam" id="PF13017">
    <property type="entry name" value="Maelstrom"/>
    <property type="match status" value="1"/>
</dbReference>
<keyword evidence="5" id="KW-0221">Differentiation</keyword>
<keyword evidence="11" id="KW-1185">Reference proteome</keyword>
<dbReference type="PANTHER" id="PTHR21358:SF4">
    <property type="entry name" value="PROTEIN MAELSTROM HOMOLOG"/>
    <property type="match status" value="1"/>
</dbReference>
<protein>
    <recommendedName>
        <fullName evidence="9">Maelstrom domain-containing protein</fullName>
    </recommendedName>
</protein>
<evidence type="ECO:0000256" key="4">
    <source>
        <dbReference type="ARBA" id="ARBA00022490"/>
    </source>
</evidence>
<evidence type="ECO:0000256" key="3">
    <source>
        <dbReference type="ARBA" id="ARBA00007057"/>
    </source>
</evidence>
<sequence length="538" mass="59069">MAGNWWRDEELTVSEGNIRLLPSAQRIRNSRNSEIRISPLLVVLGLTSEISEQSGTDTILPAAHSGVLESPSRTMRICNPRAMPGMEKNLPVFLWSAASLRTLTVLCSAVDIGVAVEEPRVQDTSSRMLFSVAARLSWIPILSTRLQPFPTEVGLSLCTLEAGEVACWHRFIDPGHIPQGCQQTIELVQSTITGIPIRDFPPAQHDYTTLWRDLLVFLDPTKTGHYPPLFAKGPALENASLAWLAAKAGEQGPVPPVAEVEQLLIRLRQRLAPGPLSPVEIAAPFGQAMPELHHVKCPFHFRLSKRFHCALADARLALHVSLGLCSSAIRGDHTADWDEMTAATNAASWDITAVSMMPLAPDPGTEEEEEEPLWAIDARIEAQTAHIPDQDPAIEEALQRATCHEVTGVETMRDDVPSAAASQSDCPPTLVGDALPLAGWIPPSQHHKQEAGPTWAADDHGQAKWAPPEWYDEAVPAWPAHVFTHPPLDYRKDGEGLSIAPESAILDDVARIDEQIDVLKKRERELLEVKAQDQTDVW</sequence>
<keyword evidence="7" id="KW-0943">RNA-mediated gene silencing</keyword>
<comment type="subcellular location">
    <subcellularLocation>
        <location evidence="2">Cytoplasm</location>
    </subcellularLocation>
    <subcellularLocation>
        <location evidence="1">Nucleus</location>
    </subcellularLocation>
</comment>
<dbReference type="PANTHER" id="PTHR21358">
    <property type="entry name" value="PROTEIN MAELSTROM HOMOLOG"/>
    <property type="match status" value="1"/>
</dbReference>
<keyword evidence="8" id="KW-0539">Nucleus</keyword>
<evidence type="ECO:0000313" key="11">
    <source>
        <dbReference type="Proteomes" id="UP001141327"/>
    </source>
</evidence>
<dbReference type="EMBL" id="JAPMOS010000013">
    <property type="protein sequence ID" value="KAJ4460446.1"/>
    <property type="molecule type" value="Genomic_DNA"/>
</dbReference>
<evidence type="ECO:0000256" key="8">
    <source>
        <dbReference type="ARBA" id="ARBA00023242"/>
    </source>
</evidence>
<evidence type="ECO:0000256" key="2">
    <source>
        <dbReference type="ARBA" id="ARBA00004496"/>
    </source>
</evidence>
<dbReference type="Proteomes" id="UP001141327">
    <property type="component" value="Unassembled WGS sequence"/>
</dbReference>
<dbReference type="InterPro" id="IPR039259">
    <property type="entry name" value="Protein_maelstrom"/>
</dbReference>
<keyword evidence="4" id="KW-0963">Cytoplasm</keyword>
<reference evidence="10" key="1">
    <citation type="journal article" date="2022" name="bioRxiv">
        <title>Genomics of Preaxostyla Flagellates Illuminates Evolutionary Transitions and the Path Towards Mitochondrial Loss.</title>
        <authorList>
            <person name="Novak L.V.F."/>
            <person name="Treitli S.C."/>
            <person name="Pyrih J."/>
            <person name="Halakuc P."/>
            <person name="Pipaliya S.V."/>
            <person name="Vacek V."/>
            <person name="Brzon O."/>
            <person name="Soukal P."/>
            <person name="Eme L."/>
            <person name="Dacks J.B."/>
            <person name="Karnkowska A."/>
            <person name="Elias M."/>
            <person name="Hampl V."/>
        </authorList>
    </citation>
    <scope>NUCLEOTIDE SEQUENCE</scope>
    <source>
        <strain evidence="10">RCP-MX</strain>
    </source>
</reference>
<evidence type="ECO:0000259" key="9">
    <source>
        <dbReference type="Pfam" id="PF13017"/>
    </source>
</evidence>
<evidence type="ECO:0000256" key="1">
    <source>
        <dbReference type="ARBA" id="ARBA00004123"/>
    </source>
</evidence>
<name>A0ABQ8UPR9_9EUKA</name>
<evidence type="ECO:0000256" key="5">
    <source>
        <dbReference type="ARBA" id="ARBA00022782"/>
    </source>
</evidence>